<comment type="caution">
    <text evidence="3">The sequence shown here is derived from an EMBL/GenBank/DDBJ whole genome shotgun (WGS) entry which is preliminary data.</text>
</comment>
<organism evidence="3 4">
    <name type="scientific">Litorihabitans aurantiacus</name>
    <dbReference type="NCBI Taxonomy" id="1930061"/>
    <lineage>
        <taxon>Bacteria</taxon>
        <taxon>Bacillati</taxon>
        <taxon>Actinomycetota</taxon>
        <taxon>Actinomycetes</taxon>
        <taxon>Micrococcales</taxon>
        <taxon>Beutenbergiaceae</taxon>
        <taxon>Litorihabitans</taxon>
    </lineage>
</organism>
<name>A0AA37XHK7_9MICO</name>
<feature type="transmembrane region" description="Helical" evidence="2">
    <location>
        <begin position="73"/>
        <end position="91"/>
    </location>
</feature>
<evidence type="ECO:0000256" key="1">
    <source>
        <dbReference type="SAM" id="MobiDB-lite"/>
    </source>
</evidence>
<dbReference type="AlphaFoldDB" id="A0AA37XHK7"/>
<keyword evidence="2" id="KW-0812">Transmembrane</keyword>
<dbReference type="RefSeq" id="WP_284252156.1">
    <property type="nucleotide sequence ID" value="NZ_BSUM01000001.1"/>
</dbReference>
<proteinExistence type="predicted"/>
<reference evidence="3" key="1">
    <citation type="journal article" date="2014" name="Int. J. Syst. Evol. Microbiol.">
        <title>Complete genome sequence of Corynebacterium casei LMG S-19264T (=DSM 44701T), isolated from a smear-ripened cheese.</title>
        <authorList>
            <consortium name="US DOE Joint Genome Institute (JGI-PGF)"/>
            <person name="Walter F."/>
            <person name="Albersmeier A."/>
            <person name="Kalinowski J."/>
            <person name="Ruckert C."/>
        </authorList>
    </citation>
    <scope>NUCLEOTIDE SEQUENCE</scope>
    <source>
        <strain evidence="3">NBRC 112290</strain>
    </source>
</reference>
<accession>A0AA37XHK7</accession>
<dbReference type="EMBL" id="BSUM01000001">
    <property type="protein sequence ID" value="GMA33378.1"/>
    <property type="molecule type" value="Genomic_DNA"/>
</dbReference>
<evidence type="ECO:0000256" key="2">
    <source>
        <dbReference type="SAM" id="Phobius"/>
    </source>
</evidence>
<keyword evidence="4" id="KW-1185">Reference proteome</keyword>
<reference evidence="3" key="2">
    <citation type="submission" date="2023-02" db="EMBL/GenBank/DDBJ databases">
        <authorList>
            <person name="Sun Q."/>
            <person name="Mori K."/>
        </authorList>
    </citation>
    <scope>NUCLEOTIDE SEQUENCE</scope>
    <source>
        <strain evidence="3">NBRC 112290</strain>
    </source>
</reference>
<evidence type="ECO:0000313" key="4">
    <source>
        <dbReference type="Proteomes" id="UP001157161"/>
    </source>
</evidence>
<evidence type="ECO:0000313" key="3">
    <source>
        <dbReference type="EMBL" id="GMA33378.1"/>
    </source>
</evidence>
<gene>
    <name evidence="3" type="ORF">GCM10025875_33700</name>
</gene>
<feature type="region of interest" description="Disordered" evidence="1">
    <location>
        <begin position="1"/>
        <end position="68"/>
    </location>
</feature>
<keyword evidence="2" id="KW-0472">Membrane</keyword>
<feature type="transmembrane region" description="Helical" evidence="2">
    <location>
        <begin position="97"/>
        <end position="115"/>
    </location>
</feature>
<protein>
    <submittedName>
        <fullName evidence="3">Uncharacterized protein</fullName>
    </submittedName>
</protein>
<dbReference type="Proteomes" id="UP001157161">
    <property type="component" value="Unassembled WGS sequence"/>
</dbReference>
<keyword evidence="2" id="KW-1133">Transmembrane helix</keyword>
<sequence>MTTQPEPDGPRDRDEISDAPPADPTAIPSSTPYAGPSAYGTPPEPAFDDPARPYAVGRPPGEGGRGMSKRTLGLIRTLAPFVAVALFFILRSADVDPAWLAFLLIPVTFIVTDHLRGSPHRRD</sequence>